<name>A0A0A9A7Y2_ARUDO</name>
<organism evidence="1">
    <name type="scientific">Arundo donax</name>
    <name type="common">Giant reed</name>
    <name type="synonym">Donax arundinaceus</name>
    <dbReference type="NCBI Taxonomy" id="35708"/>
    <lineage>
        <taxon>Eukaryota</taxon>
        <taxon>Viridiplantae</taxon>
        <taxon>Streptophyta</taxon>
        <taxon>Embryophyta</taxon>
        <taxon>Tracheophyta</taxon>
        <taxon>Spermatophyta</taxon>
        <taxon>Magnoliopsida</taxon>
        <taxon>Liliopsida</taxon>
        <taxon>Poales</taxon>
        <taxon>Poaceae</taxon>
        <taxon>PACMAD clade</taxon>
        <taxon>Arundinoideae</taxon>
        <taxon>Arundineae</taxon>
        <taxon>Arundo</taxon>
    </lineage>
</organism>
<evidence type="ECO:0000313" key="1">
    <source>
        <dbReference type="EMBL" id="JAD46048.1"/>
    </source>
</evidence>
<accession>A0A0A9A7Y2</accession>
<dbReference type="EMBL" id="GBRH01251847">
    <property type="protein sequence ID" value="JAD46048.1"/>
    <property type="molecule type" value="Transcribed_RNA"/>
</dbReference>
<sequence>MKEATTITEAYINYQMAKYNNSQLRDQIVLTRNANNKL</sequence>
<protein>
    <submittedName>
        <fullName evidence="1">Uncharacterized protein</fullName>
    </submittedName>
</protein>
<proteinExistence type="predicted"/>
<dbReference type="AlphaFoldDB" id="A0A0A9A7Y2"/>
<reference evidence="1" key="1">
    <citation type="submission" date="2014-09" db="EMBL/GenBank/DDBJ databases">
        <authorList>
            <person name="Magalhaes I.L.F."/>
            <person name="Oliveira U."/>
            <person name="Santos F.R."/>
            <person name="Vidigal T.H.D.A."/>
            <person name="Brescovit A.D."/>
            <person name="Santos A.J."/>
        </authorList>
    </citation>
    <scope>NUCLEOTIDE SEQUENCE</scope>
    <source>
        <tissue evidence="1">Shoot tissue taken approximately 20 cm above the soil surface</tissue>
    </source>
</reference>
<reference evidence="1" key="2">
    <citation type="journal article" date="2015" name="Data Brief">
        <title>Shoot transcriptome of the giant reed, Arundo donax.</title>
        <authorList>
            <person name="Barrero R.A."/>
            <person name="Guerrero F.D."/>
            <person name="Moolhuijzen P."/>
            <person name="Goolsby J.A."/>
            <person name="Tidwell J."/>
            <person name="Bellgard S.E."/>
            <person name="Bellgard M.I."/>
        </authorList>
    </citation>
    <scope>NUCLEOTIDE SEQUENCE</scope>
    <source>
        <tissue evidence="1">Shoot tissue taken approximately 20 cm above the soil surface</tissue>
    </source>
</reference>